<evidence type="ECO:0000259" key="8">
    <source>
        <dbReference type="Pfam" id="PF07980"/>
    </source>
</evidence>
<dbReference type="Pfam" id="PF07980">
    <property type="entry name" value="SusD_RagB"/>
    <property type="match status" value="1"/>
</dbReference>
<feature type="repeat" description="TPR" evidence="6">
    <location>
        <begin position="207"/>
        <end position="240"/>
    </location>
</feature>
<keyword evidence="6" id="KW-0802">TPR repeat</keyword>
<gene>
    <name evidence="10" type="ORF">GCM10023314_14130</name>
</gene>
<organism evidence="10 11">
    <name type="scientific">Algibacter agarivorans</name>
    <dbReference type="NCBI Taxonomy" id="1109741"/>
    <lineage>
        <taxon>Bacteria</taxon>
        <taxon>Pseudomonadati</taxon>
        <taxon>Bacteroidota</taxon>
        <taxon>Flavobacteriia</taxon>
        <taxon>Flavobacteriales</taxon>
        <taxon>Flavobacteriaceae</taxon>
        <taxon>Algibacter</taxon>
    </lineage>
</organism>
<dbReference type="InterPro" id="IPR019734">
    <property type="entry name" value="TPR_rpt"/>
</dbReference>
<evidence type="ECO:0000256" key="2">
    <source>
        <dbReference type="ARBA" id="ARBA00006275"/>
    </source>
</evidence>
<feature type="domain" description="RagB/SusD" evidence="8">
    <location>
        <begin position="258"/>
        <end position="455"/>
    </location>
</feature>
<comment type="caution">
    <text evidence="10">The sequence shown here is derived from an EMBL/GenBank/DDBJ whole genome shotgun (WGS) entry which is preliminary data.</text>
</comment>
<evidence type="ECO:0000256" key="3">
    <source>
        <dbReference type="ARBA" id="ARBA00022729"/>
    </source>
</evidence>
<dbReference type="SUPFAM" id="SSF48452">
    <property type="entry name" value="TPR-like"/>
    <property type="match status" value="1"/>
</dbReference>
<evidence type="ECO:0000256" key="5">
    <source>
        <dbReference type="ARBA" id="ARBA00023237"/>
    </source>
</evidence>
<dbReference type="PROSITE" id="PS50005">
    <property type="entry name" value="TPR"/>
    <property type="match status" value="1"/>
</dbReference>
<keyword evidence="5" id="KW-0998">Cell outer membrane</keyword>
<dbReference type="InterPro" id="IPR012944">
    <property type="entry name" value="SusD_RagB_dom"/>
</dbReference>
<dbReference type="RefSeq" id="WP_345191063.1">
    <property type="nucleotide sequence ID" value="NZ_BAABJJ010000014.1"/>
</dbReference>
<dbReference type="InterPro" id="IPR033985">
    <property type="entry name" value="SusD-like_N"/>
</dbReference>
<keyword evidence="4" id="KW-0472">Membrane</keyword>
<evidence type="ECO:0000259" key="9">
    <source>
        <dbReference type="Pfam" id="PF14322"/>
    </source>
</evidence>
<dbReference type="InterPro" id="IPR011990">
    <property type="entry name" value="TPR-like_helical_dom_sf"/>
</dbReference>
<evidence type="ECO:0000256" key="6">
    <source>
        <dbReference type="PROSITE-ProRule" id="PRU00339"/>
    </source>
</evidence>
<comment type="subcellular location">
    <subcellularLocation>
        <location evidence="1">Cell outer membrane</location>
    </subcellularLocation>
</comment>
<keyword evidence="3 7" id="KW-0732">Signal</keyword>
<dbReference type="CDD" id="cd08977">
    <property type="entry name" value="SusD"/>
    <property type="match status" value="1"/>
</dbReference>
<comment type="similarity">
    <text evidence="2">Belongs to the SusD family.</text>
</comment>
<sequence>MKNNIIKLMILAVLTISVNACDDYIDISKEGQQNTENFFNSQQDYEDALIGTYDLLGTNYLIHILGEIASDNALCGGERPTDVLEWQEIDDMKHNPDNLALRNVWKWMYAGIGRANYIVEFQNQVDFDRKPELLAENLFLRSFYYFQLVKFFGDVPLVVDGRISVEGAQSIGRTPKADVYDKIEQDLITATNSLPWIQAQPGRATKGAAWALLGKVYLYQKEYDKAADAFDKVIKSNNYDLVEDFGTIFLNDNENNEESVFEIQYSIGVEGGSYEELEYSEGNVAAGFMSPRFTGEKVNWGPYDDGNTFSTPVQALVDLYDVADTRLNATFFNIEAFVEQMPGLTFDKRNEYTGYYNYKYMVYKEANLPDPRVTHGNNYRAIRYADVLLMAAEANLQATSPKGDPKALLDEVRDRAFGGDTGYRVPATLENILQERRLELAGEGHRFFDQVRTKKTSTIPSFEVNKHELFPIPRLEIELAGNTWSQNPGYSN</sequence>
<keyword evidence="11" id="KW-1185">Reference proteome</keyword>
<dbReference type="Gene3D" id="1.25.40.390">
    <property type="match status" value="1"/>
</dbReference>
<dbReference type="SMART" id="SM00028">
    <property type="entry name" value="TPR"/>
    <property type="match status" value="1"/>
</dbReference>
<evidence type="ECO:0000313" key="10">
    <source>
        <dbReference type="EMBL" id="GAA4942205.1"/>
    </source>
</evidence>
<dbReference type="Proteomes" id="UP001501302">
    <property type="component" value="Unassembled WGS sequence"/>
</dbReference>
<name>A0ABP9GG79_9FLAO</name>
<feature type="chain" id="PRO_5045517254" evidence="7">
    <location>
        <begin position="21"/>
        <end position="492"/>
    </location>
</feature>
<evidence type="ECO:0000313" key="11">
    <source>
        <dbReference type="Proteomes" id="UP001501302"/>
    </source>
</evidence>
<evidence type="ECO:0000256" key="1">
    <source>
        <dbReference type="ARBA" id="ARBA00004442"/>
    </source>
</evidence>
<dbReference type="Pfam" id="PF14322">
    <property type="entry name" value="SusD-like_3"/>
    <property type="match status" value="1"/>
</dbReference>
<evidence type="ECO:0000256" key="4">
    <source>
        <dbReference type="ARBA" id="ARBA00023136"/>
    </source>
</evidence>
<accession>A0ABP9GG79</accession>
<evidence type="ECO:0000256" key="7">
    <source>
        <dbReference type="SAM" id="SignalP"/>
    </source>
</evidence>
<proteinExistence type="inferred from homology"/>
<reference evidence="11" key="1">
    <citation type="journal article" date="2019" name="Int. J. Syst. Evol. Microbiol.">
        <title>The Global Catalogue of Microorganisms (GCM) 10K type strain sequencing project: providing services to taxonomists for standard genome sequencing and annotation.</title>
        <authorList>
            <consortium name="The Broad Institute Genomics Platform"/>
            <consortium name="The Broad Institute Genome Sequencing Center for Infectious Disease"/>
            <person name="Wu L."/>
            <person name="Ma J."/>
        </authorList>
    </citation>
    <scope>NUCLEOTIDE SEQUENCE [LARGE SCALE GENOMIC DNA]</scope>
    <source>
        <strain evidence="11">JCM 18285</strain>
    </source>
</reference>
<feature type="signal peptide" evidence="7">
    <location>
        <begin position="1"/>
        <end position="20"/>
    </location>
</feature>
<feature type="domain" description="SusD-like N-terminal" evidence="9">
    <location>
        <begin position="23"/>
        <end position="218"/>
    </location>
</feature>
<dbReference type="EMBL" id="BAABJJ010000014">
    <property type="protein sequence ID" value="GAA4942205.1"/>
    <property type="molecule type" value="Genomic_DNA"/>
</dbReference>
<protein>
    <submittedName>
        <fullName evidence="10">RagB/SusD family nutrient uptake outer membrane protein</fullName>
    </submittedName>
</protein>